<gene>
    <name evidence="1" type="ORF">Sliba_11200</name>
</gene>
<dbReference type="Proteomes" id="UP000429552">
    <property type="component" value="Unassembled WGS sequence"/>
</dbReference>
<reference evidence="1 2" key="1">
    <citation type="submission" date="2019-12" db="EMBL/GenBank/DDBJ databases">
        <title>Whole genome shotgun sequence of Streptomyces libani subsp. libani NBRC 13452.</title>
        <authorList>
            <person name="Ichikawa N."/>
            <person name="Kimura A."/>
            <person name="Kitahashi Y."/>
            <person name="Komaki H."/>
            <person name="Tamura T."/>
        </authorList>
    </citation>
    <scope>NUCLEOTIDE SEQUENCE [LARGE SCALE GENOMIC DNA]</scope>
    <source>
        <strain evidence="1 2">NBRC 13452</strain>
    </source>
</reference>
<evidence type="ECO:0000313" key="2">
    <source>
        <dbReference type="Proteomes" id="UP000429552"/>
    </source>
</evidence>
<name>A0A640TAA2_STRNI</name>
<protein>
    <submittedName>
        <fullName evidence="1">Uncharacterized protein</fullName>
    </submittedName>
</protein>
<sequence>MRHGARSGREALLEEQEGAFQIVDIGPAVHHTRAYPHDGSLSQGVLDEIGGVPSYARLHQGHDMEVRALRAGSPAAAVHEPQLREAEHLDIELRLGSRCVAQLPDPGKLTAFHKKLAPFDRDSAASRL</sequence>
<proteinExistence type="predicted"/>
<organism evidence="1 2">
    <name type="scientific">Streptomyces nigrescens</name>
    <dbReference type="NCBI Taxonomy" id="1920"/>
    <lineage>
        <taxon>Bacteria</taxon>
        <taxon>Bacillati</taxon>
        <taxon>Actinomycetota</taxon>
        <taxon>Actinomycetes</taxon>
        <taxon>Kitasatosporales</taxon>
        <taxon>Streptomycetaceae</taxon>
        <taxon>Streptomyces</taxon>
    </lineage>
</organism>
<comment type="caution">
    <text evidence="1">The sequence shown here is derived from an EMBL/GenBank/DDBJ whole genome shotgun (WGS) entry which is preliminary data.</text>
</comment>
<accession>A0A640TAA2</accession>
<dbReference type="AlphaFoldDB" id="A0A640TAA2"/>
<dbReference type="EMBL" id="BLIP01000001">
    <property type="protein sequence ID" value="GFE20667.1"/>
    <property type="molecule type" value="Genomic_DNA"/>
</dbReference>
<evidence type="ECO:0000313" key="1">
    <source>
        <dbReference type="EMBL" id="GFE20667.1"/>
    </source>
</evidence>